<protein>
    <recommendedName>
        <fullName evidence="8">Guanine deaminase</fullName>
        <shortName evidence="8">Guanase</shortName>
        <ecNumber evidence="8">3.5.4.3</ecNumber>
    </recommendedName>
    <alternativeName>
        <fullName evidence="8">Guanine aminohydrolase</fullName>
    </alternativeName>
</protein>
<evidence type="ECO:0000256" key="2">
    <source>
        <dbReference type="ARBA" id="ARBA00006745"/>
    </source>
</evidence>
<evidence type="ECO:0000256" key="8">
    <source>
        <dbReference type="RuleBase" id="RU366009"/>
    </source>
</evidence>
<dbReference type="InterPro" id="IPR011059">
    <property type="entry name" value="Metal-dep_hydrolase_composite"/>
</dbReference>
<keyword evidence="11" id="KW-1185">Reference proteome</keyword>
<dbReference type="AlphaFoldDB" id="A0A3N4LQA0"/>
<dbReference type="FunFam" id="3.20.20.140:FF:000022">
    <property type="entry name" value="Guanine deaminase"/>
    <property type="match status" value="1"/>
</dbReference>
<reference evidence="10 11" key="1">
    <citation type="journal article" date="2018" name="Nat. Ecol. Evol.">
        <title>Pezizomycetes genomes reveal the molecular basis of ectomycorrhizal truffle lifestyle.</title>
        <authorList>
            <person name="Murat C."/>
            <person name="Payen T."/>
            <person name="Noel B."/>
            <person name="Kuo A."/>
            <person name="Morin E."/>
            <person name="Chen J."/>
            <person name="Kohler A."/>
            <person name="Krizsan K."/>
            <person name="Balestrini R."/>
            <person name="Da Silva C."/>
            <person name="Montanini B."/>
            <person name="Hainaut M."/>
            <person name="Levati E."/>
            <person name="Barry K.W."/>
            <person name="Belfiori B."/>
            <person name="Cichocki N."/>
            <person name="Clum A."/>
            <person name="Dockter R.B."/>
            <person name="Fauchery L."/>
            <person name="Guy J."/>
            <person name="Iotti M."/>
            <person name="Le Tacon F."/>
            <person name="Lindquist E.A."/>
            <person name="Lipzen A."/>
            <person name="Malagnac F."/>
            <person name="Mello A."/>
            <person name="Molinier V."/>
            <person name="Miyauchi S."/>
            <person name="Poulain J."/>
            <person name="Riccioni C."/>
            <person name="Rubini A."/>
            <person name="Sitrit Y."/>
            <person name="Splivallo R."/>
            <person name="Traeger S."/>
            <person name="Wang M."/>
            <person name="Zifcakova L."/>
            <person name="Wipf D."/>
            <person name="Zambonelli A."/>
            <person name="Paolocci F."/>
            <person name="Nowrousian M."/>
            <person name="Ottonello S."/>
            <person name="Baldrian P."/>
            <person name="Spatafora J.W."/>
            <person name="Henrissat B."/>
            <person name="Nagy L.G."/>
            <person name="Aury J.M."/>
            <person name="Wincker P."/>
            <person name="Grigoriev I.V."/>
            <person name="Bonfante P."/>
            <person name="Martin F.M."/>
        </authorList>
    </citation>
    <scope>NUCLEOTIDE SEQUENCE [LARGE SCALE GENOMIC DNA]</scope>
    <source>
        <strain evidence="10 11">ATCC MYA-4762</strain>
    </source>
</reference>
<dbReference type="Pfam" id="PF01979">
    <property type="entry name" value="Amidohydro_1"/>
    <property type="match status" value="1"/>
</dbReference>
<dbReference type="GO" id="GO:0008892">
    <property type="term" value="F:guanine deaminase activity"/>
    <property type="evidence" value="ECO:0007669"/>
    <property type="project" value="UniProtKB-UniRule"/>
</dbReference>
<dbReference type="EC" id="3.5.4.3" evidence="8"/>
<evidence type="ECO:0000256" key="4">
    <source>
        <dbReference type="ARBA" id="ARBA00022801"/>
    </source>
</evidence>
<dbReference type="PANTHER" id="PTHR11271:SF6">
    <property type="entry name" value="GUANINE DEAMINASE"/>
    <property type="match status" value="1"/>
</dbReference>
<evidence type="ECO:0000313" key="11">
    <source>
        <dbReference type="Proteomes" id="UP000267821"/>
    </source>
</evidence>
<evidence type="ECO:0000313" key="10">
    <source>
        <dbReference type="EMBL" id="RPB23462.1"/>
    </source>
</evidence>
<dbReference type="OrthoDB" id="194468at2759"/>
<dbReference type="UniPathway" id="UPA00603">
    <property type="reaction ID" value="UER00660"/>
</dbReference>
<dbReference type="Proteomes" id="UP000267821">
    <property type="component" value="Unassembled WGS sequence"/>
</dbReference>
<comment type="pathway">
    <text evidence="1 8">Purine metabolism; guanine degradation; xanthine from guanine: step 1/1.</text>
</comment>
<name>A0A3N4LQA0_9PEZI</name>
<dbReference type="InterPro" id="IPR032466">
    <property type="entry name" value="Metal_Hydrolase"/>
</dbReference>
<dbReference type="Gene3D" id="2.30.40.10">
    <property type="entry name" value="Urease, subunit C, domain 1"/>
    <property type="match status" value="1"/>
</dbReference>
<keyword evidence="5 8" id="KW-0862">Zinc</keyword>
<dbReference type="GO" id="GO:0008270">
    <property type="term" value="F:zinc ion binding"/>
    <property type="evidence" value="ECO:0007669"/>
    <property type="project" value="UniProtKB-UniRule"/>
</dbReference>
<evidence type="ECO:0000259" key="9">
    <source>
        <dbReference type="Pfam" id="PF01979"/>
    </source>
</evidence>
<dbReference type="InterPro" id="IPR014311">
    <property type="entry name" value="Guanine_deaminase"/>
</dbReference>
<dbReference type="GO" id="GO:0006147">
    <property type="term" value="P:guanine catabolic process"/>
    <property type="evidence" value="ECO:0007669"/>
    <property type="project" value="UniProtKB-UniRule"/>
</dbReference>
<dbReference type="InterPro" id="IPR006680">
    <property type="entry name" value="Amidohydro-rel"/>
</dbReference>
<gene>
    <name evidence="10" type="ORF">L211DRAFT_825303</name>
</gene>
<sequence>MGTTVSTLTPGTRSRKAIYYGTFIHSRTITNLDIITQGAIGVDDSGKIAFVERNVESPEKLFLNFPEWVGVRVFQTPKDGFFFPGLIDTHIHASQYPNAGLFGSTTLLDWLTTYTFPTESSFSDLTFAGTVYNRIVNRTLSHGTTTASYYTTIHVPATNLLSEICHKKGQRAFIGRVCMDVNCPDYYGDESVSMAMANTKDTIEYIKSIDPDYRVVSPIVTPRFAVTCSGDMMSELGKLAKQENIPIQTHVSENEYEIDFVNKSFPKSGSYTNVYDDHGLLTPRTILSHAVHLSEEELKLIKSRRTGLSHCPVSNSALGSGVARVRDWVDEGVNVGLGTDVSGGYSPSILEAARQALLVSRILAQREGVERYKLSIAEVLWFATRGGARVVGLEGKVGGFEVGMEWDAVLVGLGGVDGAGEGVLDSEGEEVVVGDEQGLTIGGVDLFGWQGDWEDRVAKWVYAGDERNNLGVWVGGRLVYEKERQGVERLVRRNGLYN</sequence>
<dbReference type="Gene3D" id="3.20.20.140">
    <property type="entry name" value="Metal-dependent hydrolases"/>
    <property type="match status" value="1"/>
</dbReference>
<evidence type="ECO:0000256" key="6">
    <source>
        <dbReference type="ARBA" id="ARBA00051148"/>
    </source>
</evidence>
<dbReference type="FunCoup" id="A0A3N4LQA0">
    <property type="interactions" value="139"/>
</dbReference>
<dbReference type="NCBIfam" id="TIGR02967">
    <property type="entry name" value="guan_deamin"/>
    <property type="match status" value="1"/>
</dbReference>
<dbReference type="STRING" id="1051890.A0A3N4LQA0"/>
<dbReference type="EMBL" id="ML121546">
    <property type="protein sequence ID" value="RPB23462.1"/>
    <property type="molecule type" value="Genomic_DNA"/>
</dbReference>
<dbReference type="InterPro" id="IPR051607">
    <property type="entry name" value="Metallo-dep_hydrolases"/>
</dbReference>
<comment type="similarity">
    <text evidence="2 8">Belongs to the metallo-dependent hydrolases superfamily. ATZ/TRZ family.</text>
</comment>
<feature type="domain" description="Amidohydrolase-related" evidence="9">
    <location>
        <begin position="83"/>
        <end position="479"/>
    </location>
</feature>
<evidence type="ECO:0000256" key="3">
    <source>
        <dbReference type="ARBA" id="ARBA00022723"/>
    </source>
</evidence>
<accession>A0A3N4LQA0</accession>
<dbReference type="InParanoid" id="A0A3N4LQA0"/>
<proteinExistence type="inferred from homology"/>
<keyword evidence="4 8" id="KW-0378">Hydrolase</keyword>
<comment type="function">
    <text evidence="7 8">Catalyzes the hydrolytic deamination of guanine, producing xanthine and ammonia.</text>
</comment>
<keyword evidence="3 8" id="KW-0479">Metal-binding</keyword>
<evidence type="ECO:0000256" key="5">
    <source>
        <dbReference type="ARBA" id="ARBA00022833"/>
    </source>
</evidence>
<comment type="cofactor">
    <cofactor evidence="8">
        <name>Zn(2+)</name>
        <dbReference type="ChEBI" id="CHEBI:29105"/>
    </cofactor>
    <text evidence="8">Binds 1 zinc ion per subunit.</text>
</comment>
<evidence type="ECO:0000256" key="7">
    <source>
        <dbReference type="ARBA" id="ARBA00056079"/>
    </source>
</evidence>
<dbReference type="SUPFAM" id="SSF51556">
    <property type="entry name" value="Metallo-dependent hydrolases"/>
    <property type="match status" value="1"/>
</dbReference>
<dbReference type="GO" id="GO:0005829">
    <property type="term" value="C:cytosol"/>
    <property type="evidence" value="ECO:0007669"/>
    <property type="project" value="TreeGrafter"/>
</dbReference>
<dbReference type="PANTHER" id="PTHR11271">
    <property type="entry name" value="GUANINE DEAMINASE"/>
    <property type="match status" value="1"/>
</dbReference>
<organism evidence="10 11">
    <name type="scientific">Terfezia boudieri ATCC MYA-4762</name>
    <dbReference type="NCBI Taxonomy" id="1051890"/>
    <lineage>
        <taxon>Eukaryota</taxon>
        <taxon>Fungi</taxon>
        <taxon>Dikarya</taxon>
        <taxon>Ascomycota</taxon>
        <taxon>Pezizomycotina</taxon>
        <taxon>Pezizomycetes</taxon>
        <taxon>Pezizales</taxon>
        <taxon>Pezizaceae</taxon>
        <taxon>Terfezia</taxon>
    </lineage>
</organism>
<evidence type="ECO:0000256" key="1">
    <source>
        <dbReference type="ARBA" id="ARBA00004984"/>
    </source>
</evidence>
<comment type="catalytic activity">
    <reaction evidence="6 8">
        <text>guanine + H2O + H(+) = xanthine + NH4(+)</text>
        <dbReference type="Rhea" id="RHEA:14665"/>
        <dbReference type="ChEBI" id="CHEBI:15377"/>
        <dbReference type="ChEBI" id="CHEBI:15378"/>
        <dbReference type="ChEBI" id="CHEBI:16235"/>
        <dbReference type="ChEBI" id="CHEBI:17712"/>
        <dbReference type="ChEBI" id="CHEBI:28938"/>
        <dbReference type="EC" id="3.5.4.3"/>
    </reaction>
</comment>